<sequence length="224" mass="25574">MIKKLAFICLIFVLMSSCSFSNRCNHTAGHYKIGNSYTINGITYHPKYCSCYEEVGIASWYGIEDHGTITANGEVFNRHLISAAHKTLPLPCFVRVTNLENGRKLVIRVNDRGPFVEGRIIDLSEKAAQVLGLHKSGLAKVKVEYLRKRSEQLIQNTPHYKRQYEKEMQKRHPKQNNAESKGYVAFFVNAQVAKSAASKLRNQGIENVRLLFKNDQYCVKVSYR</sequence>
<keyword evidence="3" id="KW-0564">Palmitate</keyword>
<keyword evidence="3" id="KW-1003">Cell membrane</keyword>
<name>A0A6C1U246_WOLPI</name>
<feature type="chain" id="PRO_5025745729" description="Endolytic peptidoglycan transglycosylase RlpA" evidence="5">
    <location>
        <begin position="22"/>
        <end position="224"/>
    </location>
</feature>
<dbReference type="Gene3D" id="2.40.40.10">
    <property type="entry name" value="RlpA-like domain"/>
    <property type="match status" value="1"/>
</dbReference>
<keyword evidence="2 3" id="KW-0961">Cell wall biogenesis/degradation</keyword>
<dbReference type="PROSITE" id="PS51257">
    <property type="entry name" value="PROKAR_LIPOPROTEIN"/>
    <property type="match status" value="1"/>
</dbReference>
<dbReference type="EMBL" id="NWVJ02000173">
    <property type="protein sequence ID" value="TVS95545.1"/>
    <property type="molecule type" value="Genomic_DNA"/>
</dbReference>
<evidence type="ECO:0000256" key="1">
    <source>
        <dbReference type="ARBA" id="ARBA00023239"/>
    </source>
</evidence>
<keyword evidence="1 3" id="KW-0456">Lyase</keyword>
<evidence type="ECO:0000313" key="7">
    <source>
        <dbReference type="EMBL" id="TVS95545.1"/>
    </source>
</evidence>
<dbReference type="InterPro" id="IPR034718">
    <property type="entry name" value="RlpA"/>
</dbReference>
<dbReference type="SUPFAM" id="SSF50685">
    <property type="entry name" value="Barwin-like endoglucanases"/>
    <property type="match status" value="1"/>
</dbReference>
<comment type="subcellular location">
    <subcellularLocation>
        <location evidence="3">Cell membrane</location>
        <topology evidence="3">Lipid-anchor</topology>
    </subcellularLocation>
</comment>
<dbReference type="AlphaFoldDB" id="A0A6C1U246"/>
<dbReference type="Pfam" id="PF03330">
    <property type="entry name" value="DPBB_1"/>
    <property type="match status" value="1"/>
</dbReference>
<comment type="caution">
    <text evidence="7">The sequence shown here is derived from an EMBL/GenBank/DDBJ whole genome shotgun (WGS) entry which is preliminary data.</text>
</comment>
<organism evidence="7">
    <name type="scientific">Wolbachia pipientis</name>
    <dbReference type="NCBI Taxonomy" id="955"/>
    <lineage>
        <taxon>Bacteria</taxon>
        <taxon>Pseudomonadati</taxon>
        <taxon>Pseudomonadota</taxon>
        <taxon>Alphaproteobacteria</taxon>
        <taxon>Rickettsiales</taxon>
        <taxon>Anaplasmataceae</taxon>
        <taxon>Wolbachieae</taxon>
        <taxon>Wolbachia</taxon>
    </lineage>
</organism>
<feature type="signal peptide" evidence="5">
    <location>
        <begin position="1"/>
        <end position="21"/>
    </location>
</feature>
<dbReference type="CDD" id="cd22268">
    <property type="entry name" value="DPBB_RlpA-like"/>
    <property type="match status" value="1"/>
</dbReference>
<dbReference type="HAMAP" id="MF_02071">
    <property type="entry name" value="RlpA"/>
    <property type="match status" value="1"/>
</dbReference>
<dbReference type="InterPro" id="IPR012997">
    <property type="entry name" value="RplA"/>
</dbReference>
<comment type="function">
    <text evidence="3">Lytic transglycosylase with a strong preference for naked glycan strands that lack stem peptides.</text>
</comment>
<keyword evidence="3" id="KW-0472">Membrane</keyword>
<feature type="domain" description="RlpA-like protein double-psi beta-barrel" evidence="6">
    <location>
        <begin position="54"/>
        <end position="143"/>
    </location>
</feature>
<dbReference type="PANTHER" id="PTHR34183">
    <property type="entry name" value="ENDOLYTIC PEPTIDOGLYCAN TRANSGLYCOSYLASE RLPA"/>
    <property type="match status" value="1"/>
</dbReference>
<dbReference type="GO" id="GO:0008932">
    <property type="term" value="F:lytic endotransglycosylase activity"/>
    <property type="evidence" value="ECO:0007669"/>
    <property type="project" value="UniProtKB-UniRule"/>
</dbReference>
<evidence type="ECO:0000256" key="4">
    <source>
        <dbReference type="RuleBase" id="RU003495"/>
    </source>
</evidence>
<reference evidence="7" key="1">
    <citation type="submission" date="2019-07" db="EMBL/GenBank/DDBJ databases">
        <title>Genome assemblies of Wolbachia strains wAlbA and wAlbB in wild caught Aedes albopictus specimens.</title>
        <authorList>
            <person name="Kulkarni A."/>
            <person name="Yu W."/>
            <person name="Xue R.-D."/>
            <person name="Ma Y."/>
            <person name="Xu J."/>
        </authorList>
    </citation>
    <scope>NUCLEOTIDE SEQUENCE</scope>
    <source>
        <strain evidence="7">HN2016</strain>
    </source>
</reference>
<dbReference type="Proteomes" id="UP000218080">
    <property type="component" value="Unassembled WGS sequence"/>
</dbReference>
<dbReference type="GO" id="GO:0071555">
    <property type="term" value="P:cell wall organization"/>
    <property type="evidence" value="ECO:0007669"/>
    <property type="project" value="UniProtKB-KW"/>
</dbReference>
<keyword evidence="3" id="KW-0449">Lipoprotein</keyword>
<evidence type="ECO:0000256" key="3">
    <source>
        <dbReference type="HAMAP-Rule" id="MF_02071"/>
    </source>
</evidence>
<evidence type="ECO:0000259" key="6">
    <source>
        <dbReference type="Pfam" id="PF03330"/>
    </source>
</evidence>
<evidence type="ECO:0000256" key="5">
    <source>
        <dbReference type="SAM" id="SignalP"/>
    </source>
</evidence>
<accession>A0A6C1U246</accession>
<protein>
    <recommendedName>
        <fullName evidence="3">Endolytic peptidoglycan transglycosylase RlpA</fullName>
        <ecNumber evidence="3">4.2.2.-</ecNumber>
    </recommendedName>
</protein>
<keyword evidence="5" id="KW-0732">Signal</keyword>
<gene>
    <name evidence="3" type="primary">rlpA</name>
    <name evidence="7" type="ORF">COM42_003400</name>
</gene>
<dbReference type="GO" id="GO:0009279">
    <property type="term" value="C:cell outer membrane"/>
    <property type="evidence" value="ECO:0007669"/>
    <property type="project" value="TreeGrafter"/>
</dbReference>
<dbReference type="EC" id="4.2.2.-" evidence="3"/>
<dbReference type="PANTHER" id="PTHR34183:SF1">
    <property type="entry name" value="ENDOLYTIC PEPTIDOGLYCAN TRANSGLYCOSYLASE RLPA"/>
    <property type="match status" value="1"/>
</dbReference>
<comment type="similarity">
    <text evidence="3 4">Belongs to the RlpA family.</text>
</comment>
<evidence type="ECO:0000256" key="2">
    <source>
        <dbReference type="ARBA" id="ARBA00023316"/>
    </source>
</evidence>
<dbReference type="GO" id="GO:0000270">
    <property type="term" value="P:peptidoglycan metabolic process"/>
    <property type="evidence" value="ECO:0007669"/>
    <property type="project" value="UniProtKB-UniRule"/>
</dbReference>
<proteinExistence type="inferred from homology"/>
<dbReference type="NCBIfam" id="TIGR00413">
    <property type="entry name" value="rlpA"/>
    <property type="match status" value="1"/>
</dbReference>
<dbReference type="InterPro" id="IPR009009">
    <property type="entry name" value="RlpA-like_DPBB"/>
</dbReference>
<dbReference type="InterPro" id="IPR036908">
    <property type="entry name" value="RlpA-like_sf"/>
</dbReference>
<dbReference type="GO" id="GO:0005886">
    <property type="term" value="C:plasma membrane"/>
    <property type="evidence" value="ECO:0007669"/>
    <property type="project" value="UniProtKB-SubCell"/>
</dbReference>